<dbReference type="CDD" id="cd00082">
    <property type="entry name" value="HisKA"/>
    <property type="match status" value="1"/>
</dbReference>
<dbReference type="GO" id="GO:0004721">
    <property type="term" value="F:phosphoprotein phosphatase activity"/>
    <property type="evidence" value="ECO:0000318"/>
    <property type="project" value="GO_Central"/>
</dbReference>
<dbReference type="CDD" id="cd00075">
    <property type="entry name" value="HATPase"/>
    <property type="match status" value="1"/>
</dbReference>
<dbReference type="Gene3D" id="6.10.340.10">
    <property type="match status" value="1"/>
</dbReference>
<dbReference type="PRINTS" id="PR00344">
    <property type="entry name" value="BCTRLSENSOR"/>
</dbReference>
<dbReference type="InParanoid" id="A9WCS0"/>
<evidence type="ECO:0000256" key="2">
    <source>
        <dbReference type="ARBA" id="ARBA00004370"/>
    </source>
</evidence>
<dbReference type="EMBL" id="CP000909">
    <property type="protein sequence ID" value="ABY37032.1"/>
    <property type="molecule type" value="Genomic_DNA"/>
</dbReference>
<dbReference type="SMART" id="SM00388">
    <property type="entry name" value="HisKA"/>
    <property type="match status" value="1"/>
</dbReference>
<dbReference type="SMART" id="SM00387">
    <property type="entry name" value="HATPase_c"/>
    <property type="match status" value="1"/>
</dbReference>
<name>A9WCS0_CHLAA</name>
<dbReference type="PROSITE" id="PS50885">
    <property type="entry name" value="HAMP"/>
    <property type="match status" value="1"/>
</dbReference>
<keyword evidence="4" id="KW-0597">Phosphoprotein</keyword>
<keyword evidence="12" id="KW-1185">Reference proteome</keyword>
<evidence type="ECO:0000313" key="11">
    <source>
        <dbReference type="EMBL" id="ABY37032.1"/>
    </source>
</evidence>
<dbReference type="Pfam" id="PF00512">
    <property type="entry name" value="HisKA"/>
    <property type="match status" value="1"/>
</dbReference>
<dbReference type="SMART" id="SM00304">
    <property type="entry name" value="HAMP"/>
    <property type="match status" value="1"/>
</dbReference>
<keyword evidence="7" id="KW-0902">Two-component regulatory system</keyword>
<dbReference type="GO" id="GO:0000155">
    <property type="term" value="F:phosphorelay sensor kinase activity"/>
    <property type="evidence" value="ECO:0000318"/>
    <property type="project" value="GO_Central"/>
</dbReference>
<gene>
    <name evidence="11" type="ordered locus">Caur_3855</name>
</gene>
<keyword evidence="8" id="KW-1133">Transmembrane helix</keyword>
<dbReference type="FunFam" id="3.30.565.10:FF:000006">
    <property type="entry name" value="Sensor histidine kinase WalK"/>
    <property type="match status" value="1"/>
</dbReference>
<evidence type="ECO:0000256" key="6">
    <source>
        <dbReference type="ARBA" id="ARBA00022777"/>
    </source>
</evidence>
<dbReference type="Pfam" id="PF00672">
    <property type="entry name" value="HAMP"/>
    <property type="match status" value="1"/>
</dbReference>
<proteinExistence type="predicted"/>
<dbReference type="GO" id="GO:0005886">
    <property type="term" value="C:plasma membrane"/>
    <property type="evidence" value="ECO:0000318"/>
    <property type="project" value="GO_Central"/>
</dbReference>
<comment type="subcellular location">
    <subcellularLocation>
        <location evidence="2">Membrane</location>
    </subcellularLocation>
</comment>
<dbReference type="CDD" id="cd06225">
    <property type="entry name" value="HAMP"/>
    <property type="match status" value="1"/>
</dbReference>
<dbReference type="InterPro" id="IPR050351">
    <property type="entry name" value="BphY/WalK/GraS-like"/>
</dbReference>
<dbReference type="SUPFAM" id="SSF55874">
    <property type="entry name" value="ATPase domain of HSP90 chaperone/DNA topoisomerase II/histidine kinase"/>
    <property type="match status" value="1"/>
</dbReference>
<reference evidence="12" key="1">
    <citation type="journal article" date="2011" name="BMC Genomics">
        <title>Complete genome sequence of the filamentous anoxygenic phototrophic bacterium Chloroflexus aurantiacus.</title>
        <authorList>
            <person name="Tang K.H."/>
            <person name="Barry K."/>
            <person name="Chertkov O."/>
            <person name="Dalin E."/>
            <person name="Han C.S."/>
            <person name="Hauser L.J."/>
            <person name="Honchak B.M."/>
            <person name="Karbach L.E."/>
            <person name="Land M.L."/>
            <person name="Lapidus A."/>
            <person name="Larimer F.W."/>
            <person name="Mikhailova N."/>
            <person name="Pitluck S."/>
            <person name="Pierson B.K."/>
            <person name="Blankenship R.E."/>
        </authorList>
    </citation>
    <scope>NUCLEOTIDE SEQUENCE [LARGE SCALE GENOMIC DNA]</scope>
    <source>
        <strain evidence="12">ATCC 29366 / DSM 635 / J-10-fl</strain>
    </source>
</reference>
<dbReference type="SUPFAM" id="SSF158472">
    <property type="entry name" value="HAMP domain-like"/>
    <property type="match status" value="1"/>
</dbReference>
<sequence length="452" mass="49216">MLRSLTTRLILAFALTSLVGIGLAALLVRQFVTNEFDTFLLEQQRNELLAQLITAYQETGDWNAATAILNGRSDREGGDPFVPIEVADTEGRIVLSDRPAEIGRSVDPELLARGTPIMLNGEQIGTLLPLPPPRRNPAEERYLSRIDLALGGAAFGALGIAIVLGFLLAQVITRPLRELMQGVRAIATGDLSRRVPVRSRDELGALAHQFNTMSAELQRATELRRRMTADIAHDLRTPLTVIAGYLEALRDAELPATPARFAAMHTETQTLLRLVEDLHTLSLADAGELPLRCREIAVDDLLERIVRIYNDAAQQAGIRLHRQSEPAGMRIYGDEEQLVRALSNLVSNALRYTPEGGEIVIEATRQGHQIMLSVQDTGPGIPPEHLPNVFERFYRIDESRHTGSGGSGLGLAIVRSIAQAHNGTATVHSTPGAGARFTIALPAETKNVVPVP</sequence>
<keyword evidence="8" id="KW-0472">Membrane</keyword>
<dbReference type="InterPro" id="IPR003661">
    <property type="entry name" value="HisK_dim/P_dom"/>
</dbReference>
<dbReference type="FunCoup" id="A9WCS0">
    <property type="interactions" value="259"/>
</dbReference>
<dbReference type="Pfam" id="PF02518">
    <property type="entry name" value="HATPase_c"/>
    <property type="match status" value="1"/>
</dbReference>
<keyword evidence="6 11" id="KW-0418">Kinase</keyword>
<keyword evidence="5 11" id="KW-0808">Transferase</keyword>
<evidence type="ECO:0000313" key="12">
    <source>
        <dbReference type="Proteomes" id="UP000002008"/>
    </source>
</evidence>
<organism evidence="11 12">
    <name type="scientific">Chloroflexus aurantiacus (strain ATCC 29366 / DSM 635 / J-10-fl)</name>
    <dbReference type="NCBI Taxonomy" id="324602"/>
    <lineage>
        <taxon>Bacteria</taxon>
        <taxon>Bacillati</taxon>
        <taxon>Chloroflexota</taxon>
        <taxon>Chloroflexia</taxon>
        <taxon>Chloroflexales</taxon>
        <taxon>Chloroflexineae</taxon>
        <taxon>Chloroflexaceae</taxon>
        <taxon>Chloroflexus</taxon>
    </lineage>
</organism>
<dbReference type="PANTHER" id="PTHR45453">
    <property type="entry name" value="PHOSPHATE REGULON SENSOR PROTEIN PHOR"/>
    <property type="match status" value="1"/>
</dbReference>
<evidence type="ECO:0000259" key="9">
    <source>
        <dbReference type="PROSITE" id="PS50109"/>
    </source>
</evidence>
<dbReference type="KEGG" id="cau:Caur_3855"/>
<dbReference type="HOGENOM" id="CLU_000445_89_6_0"/>
<comment type="catalytic activity">
    <reaction evidence="1">
        <text>ATP + protein L-histidine = ADP + protein N-phospho-L-histidine.</text>
        <dbReference type="EC" id="2.7.13.3"/>
    </reaction>
</comment>
<protein>
    <recommendedName>
        <fullName evidence="3">histidine kinase</fullName>
        <ecNumber evidence="3">2.7.13.3</ecNumber>
    </recommendedName>
</protein>
<feature type="transmembrane region" description="Helical" evidence="8">
    <location>
        <begin position="148"/>
        <end position="172"/>
    </location>
</feature>
<evidence type="ECO:0000256" key="4">
    <source>
        <dbReference type="ARBA" id="ARBA00022553"/>
    </source>
</evidence>
<feature type="domain" description="Histidine kinase" evidence="9">
    <location>
        <begin position="230"/>
        <end position="445"/>
    </location>
</feature>
<dbReference type="eggNOG" id="COG2205">
    <property type="taxonomic scope" value="Bacteria"/>
</dbReference>
<evidence type="ECO:0000259" key="10">
    <source>
        <dbReference type="PROSITE" id="PS50885"/>
    </source>
</evidence>
<evidence type="ECO:0000256" key="8">
    <source>
        <dbReference type="SAM" id="Phobius"/>
    </source>
</evidence>
<dbReference type="AlphaFoldDB" id="A9WCS0"/>
<keyword evidence="8" id="KW-0812">Transmembrane</keyword>
<dbReference type="STRING" id="324602.Caur_3855"/>
<dbReference type="PANTHER" id="PTHR45453:SF1">
    <property type="entry name" value="PHOSPHATE REGULON SENSOR PROTEIN PHOR"/>
    <property type="match status" value="1"/>
</dbReference>
<dbReference type="PROSITE" id="PS50109">
    <property type="entry name" value="HIS_KIN"/>
    <property type="match status" value="1"/>
</dbReference>
<dbReference type="Gene3D" id="1.10.287.130">
    <property type="match status" value="1"/>
</dbReference>
<evidence type="ECO:0000256" key="3">
    <source>
        <dbReference type="ARBA" id="ARBA00012438"/>
    </source>
</evidence>
<dbReference type="InterPro" id="IPR004358">
    <property type="entry name" value="Sig_transdc_His_kin-like_C"/>
</dbReference>
<dbReference type="EC" id="2.7.13.3" evidence="3"/>
<dbReference type="InterPro" id="IPR005467">
    <property type="entry name" value="His_kinase_dom"/>
</dbReference>
<accession>A9WCS0</accession>
<evidence type="ECO:0000256" key="5">
    <source>
        <dbReference type="ARBA" id="ARBA00022679"/>
    </source>
</evidence>
<feature type="domain" description="HAMP" evidence="10">
    <location>
        <begin position="170"/>
        <end position="222"/>
    </location>
</feature>
<evidence type="ECO:0000256" key="7">
    <source>
        <dbReference type="ARBA" id="ARBA00023012"/>
    </source>
</evidence>
<dbReference type="InterPro" id="IPR003660">
    <property type="entry name" value="HAMP_dom"/>
</dbReference>
<dbReference type="InterPro" id="IPR003594">
    <property type="entry name" value="HATPase_dom"/>
</dbReference>
<dbReference type="PATRIC" id="fig|324602.8.peg.4328"/>
<dbReference type="InterPro" id="IPR036097">
    <property type="entry name" value="HisK_dim/P_sf"/>
</dbReference>
<dbReference type="RefSeq" id="WP_012259685.1">
    <property type="nucleotide sequence ID" value="NC_010175.1"/>
</dbReference>
<dbReference type="EnsemblBacteria" id="ABY37032">
    <property type="protein sequence ID" value="ABY37032"/>
    <property type="gene ID" value="Caur_3855"/>
</dbReference>
<dbReference type="Gene3D" id="3.30.565.10">
    <property type="entry name" value="Histidine kinase-like ATPase, C-terminal domain"/>
    <property type="match status" value="1"/>
</dbReference>
<dbReference type="InterPro" id="IPR036890">
    <property type="entry name" value="HATPase_C_sf"/>
</dbReference>
<dbReference type="GO" id="GO:0016036">
    <property type="term" value="P:cellular response to phosphate starvation"/>
    <property type="evidence" value="ECO:0000318"/>
    <property type="project" value="GO_Central"/>
</dbReference>
<dbReference type="Proteomes" id="UP000002008">
    <property type="component" value="Chromosome"/>
</dbReference>
<evidence type="ECO:0000256" key="1">
    <source>
        <dbReference type="ARBA" id="ARBA00000085"/>
    </source>
</evidence>
<dbReference type="SUPFAM" id="SSF47384">
    <property type="entry name" value="Homodimeric domain of signal transducing histidine kinase"/>
    <property type="match status" value="1"/>
</dbReference>